<keyword evidence="5 6" id="KW-0238">DNA-binding</keyword>
<dbReference type="Gene3D" id="3.40.50.300">
    <property type="entry name" value="P-loop containing nucleotide triphosphate hydrolases"/>
    <property type="match status" value="1"/>
</dbReference>
<evidence type="ECO:0000313" key="9">
    <source>
        <dbReference type="Proteomes" id="UP000253940"/>
    </source>
</evidence>
<dbReference type="GO" id="GO:0003697">
    <property type="term" value="F:single-stranded DNA binding"/>
    <property type="evidence" value="ECO:0007669"/>
    <property type="project" value="UniProtKB-UniRule"/>
</dbReference>
<dbReference type="OrthoDB" id="9803889at2"/>
<dbReference type="HAMAP" id="MF_00365">
    <property type="entry name" value="RecF"/>
    <property type="match status" value="1"/>
</dbReference>
<dbReference type="InterPro" id="IPR001238">
    <property type="entry name" value="DNA-binding_RecF"/>
</dbReference>
<dbReference type="GO" id="GO:0005524">
    <property type="term" value="F:ATP binding"/>
    <property type="evidence" value="ECO:0007669"/>
    <property type="project" value="UniProtKB-UniRule"/>
</dbReference>
<dbReference type="SUPFAM" id="SSF52540">
    <property type="entry name" value="P-loop containing nucleoside triphosphate hydrolases"/>
    <property type="match status" value="1"/>
</dbReference>
<dbReference type="PANTHER" id="PTHR32182">
    <property type="entry name" value="DNA REPLICATION AND REPAIR PROTEIN RECF"/>
    <property type="match status" value="1"/>
</dbReference>
<evidence type="ECO:0000259" key="7">
    <source>
        <dbReference type="Pfam" id="PF02463"/>
    </source>
</evidence>
<dbReference type="EMBL" id="CP031222">
    <property type="protein sequence ID" value="AXI04305.1"/>
    <property type="molecule type" value="Genomic_DNA"/>
</dbReference>
<protein>
    <recommendedName>
        <fullName evidence="6">DNA replication and repair protein RecF</fullName>
    </recommendedName>
</protein>
<dbReference type="PANTHER" id="PTHR32182:SF0">
    <property type="entry name" value="DNA REPLICATION AND REPAIR PROTEIN RECF"/>
    <property type="match status" value="1"/>
</dbReference>
<keyword evidence="6" id="KW-0742">SOS response</keyword>
<dbReference type="GO" id="GO:0000731">
    <property type="term" value="P:DNA synthesis involved in DNA repair"/>
    <property type="evidence" value="ECO:0007669"/>
    <property type="project" value="TreeGrafter"/>
</dbReference>
<sequence>MHLNRVRIESLRNITRMELASLAPLNIIHGANGSGKSSVIEAIHLLATGRSFRTANPKHYIRYQSRDALVYAESVDHRIGLNKSSDNLATLRLNGESIGQSDIARILPVQLINPESMDLLESGSKPRRQLLDWLMFHVEHNFHNLWLRYQRALKQRNALLKSSARPAELLVWEQEMAVTGEQIHRIRLEIANTWSTIFGEIVEELLPDQGIHFEYIPAFDPEKGLLESLIESRERDKERGHSLIGIHRADLRFRTHFGAAEQTLSRGQKKLLILALKLSQIKMLHAKGCASVVLLDDITAELDMSAQVRLITLLVALNSQIFMTTVDLSAVLVALQNVVFHKSLFHLIDGQLVSSIE</sequence>
<dbReference type="GO" id="GO:0006302">
    <property type="term" value="P:double-strand break repair"/>
    <property type="evidence" value="ECO:0007669"/>
    <property type="project" value="TreeGrafter"/>
</dbReference>
<gene>
    <name evidence="6" type="primary">recF</name>
    <name evidence="8" type="ORF">HYN46_16560</name>
</gene>
<keyword evidence="6" id="KW-0234">DNA repair</keyword>
<dbReference type="RefSeq" id="WP_114900413.1">
    <property type="nucleotide sequence ID" value="NZ_CP031222.1"/>
</dbReference>
<reference evidence="8 9" key="1">
    <citation type="submission" date="2018-07" db="EMBL/GenBank/DDBJ databases">
        <title>Genome sequencing of Moraxellaceae gen. HYN0046.</title>
        <authorList>
            <person name="Kim M."/>
            <person name="Yi H."/>
        </authorList>
    </citation>
    <scope>NUCLEOTIDE SEQUENCE [LARGE SCALE GENOMIC DNA]</scope>
    <source>
        <strain evidence="8 9">HYN0046</strain>
    </source>
</reference>
<keyword evidence="6" id="KW-0227">DNA damage</keyword>
<organism evidence="8 9">
    <name type="scientific">Aquirhabdus parva</name>
    <dbReference type="NCBI Taxonomy" id="2283318"/>
    <lineage>
        <taxon>Bacteria</taxon>
        <taxon>Pseudomonadati</taxon>
        <taxon>Pseudomonadota</taxon>
        <taxon>Gammaproteobacteria</taxon>
        <taxon>Moraxellales</taxon>
        <taxon>Moraxellaceae</taxon>
        <taxon>Aquirhabdus</taxon>
    </lineage>
</organism>
<comment type="function">
    <text evidence="6">The RecF protein is involved in DNA metabolism; it is required for DNA replication and normal SOS inducibility. RecF binds preferentially to single-stranded, linear DNA. It also seems to bind ATP.</text>
</comment>
<evidence type="ECO:0000256" key="5">
    <source>
        <dbReference type="ARBA" id="ARBA00023125"/>
    </source>
</evidence>
<comment type="subcellular location">
    <subcellularLocation>
        <location evidence="6">Cytoplasm</location>
    </subcellularLocation>
</comment>
<keyword evidence="2 6" id="KW-0235">DNA replication</keyword>
<evidence type="ECO:0000256" key="2">
    <source>
        <dbReference type="ARBA" id="ARBA00022705"/>
    </source>
</evidence>
<keyword evidence="3 6" id="KW-0547">Nucleotide-binding</keyword>
<dbReference type="GO" id="GO:0006260">
    <property type="term" value="P:DNA replication"/>
    <property type="evidence" value="ECO:0007669"/>
    <property type="project" value="UniProtKB-UniRule"/>
</dbReference>
<dbReference type="GO" id="GO:0005737">
    <property type="term" value="C:cytoplasm"/>
    <property type="evidence" value="ECO:0007669"/>
    <property type="project" value="UniProtKB-SubCell"/>
</dbReference>
<comment type="similarity">
    <text evidence="6">Belongs to the RecF family.</text>
</comment>
<dbReference type="NCBIfam" id="TIGR00611">
    <property type="entry name" value="recf"/>
    <property type="match status" value="1"/>
</dbReference>
<name>A0A345PAJ6_9GAMM</name>
<evidence type="ECO:0000256" key="6">
    <source>
        <dbReference type="HAMAP-Rule" id="MF_00365"/>
    </source>
</evidence>
<feature type="domain" description="RecF/RecN/SMC N-terminal" evidence="7">
    <location>
        <begin position="3"/>
        <end position="333"/>
    </location>
</feature>
<proteinExistence type="inferred from homology"/>
<dbReference type="Gene3D" id="1.20.1050.90">
    <property type="entry name" value="RecF/RecN/SMC, N-terminal domain"/>
    <property type="match status" value="1"/>
</dbReference>
<accession>A0A345PAJ6</accession>
<keyword evidence="9" id="KW-1185">Reference proteome</keyword>
<dbReference type="AlphaFoldDB" id="A0A345PAJ6"/>
<evidence type="ECO:0000313" key="8">
    <source>
        <dbReference type="EMBL" id="AXI04305.1"/>
    </source>
</evidence>
<evidence type="ECO:0000256" key="4">
    <source>
        <dbReference type="ARBA" id="ARBA00022840"/>
    </source>
</evidence>
<dbReference type="GO" id="GO:0009432">
    <property type="term" value="P:SOS response"/>
    <property type="evidence" value="ECO:0007669"/>
    <property type="project" value="UniProtKB-UniRule"/>
</dbReference>
<dbReference type="InterPro" id="IPR003395">
    <property type="entry name" value="RecF/RecN/SMC_N"/>
</dbReference>
<dbReference type="InterPro" id="IPR042174">
    <property type="entry name" value="RecF_2"/>
</dbReference>
<feature type="binding site" evidence="6">
    <location>
        <begin position="30"/>
        <end position="37"/>
    </location>
    <ligand>
        <name>ATP</name>
        <dbReference type="ChEBI" id="CHEBI:30616"/>
    </ligand>
</feature>
<dbReference type="Proteomes" id="UP000253940">
    <property type="component" value="Chromosome"/>
</dbReference>
<dbReference type="InterPro" id="IPR027417">
    <property type="entry name" value="P-loop_NTPase"/>
</dbReference>
<keyword evidence="1 6" id="KW-0963">Cytoplasm</keyword>
<evidence type="ECO:0000256" key="1">
    <source>
        <dbReference type="ARBA" id="ARBA00022490"/>
    </source>
</evidence>
<keyword evidence="4 6" id="KW-0067">ATP-binding</keyword>
<dbReference type="KEGG" id="mbah:HYN46_16560"/>
<dbReference type="Pfam" id="PF02463">
    <property type="entry name" value="SMC_N"/>
    <property type="match status" value="1"/>
</dbReference>
<evidence type="ECO:0000256" key="3">
    <source>
        <dbReference type="ARBA" id="ARBA00022741"/>
    </source>
</evidence>